<dbReference type="Proteomes" id="UP001610334">
    <property type="component" value="Unassembled WGS sequence"/>
</dbReference>
<proteinExistence type="predicted"/>
<evidence type="ECO:0000256" key="1">
    <source>
        <dbReference type="SAM" id="MobiDB-lite"/>
    </source>
</evidence>
<protein>
    <submittedName>
        <fullName evidence="2">Uncharacterized protein</fullName>
    </submittedName>
</protein>
<evidence type="ECO:0000313" key="2">
    <source>
        <dbReference type="EMBL" id="KAL2819469.1"/>
    </source>
</evidence>
<accession>A0ABR4HVF5</accession>
<gene>
    <name evidence="2" type="ORF">BJX63DRAFT_382134</name>
</gene>
<feature type="compositionally biased region" description="Low complexity" evidence="1">
    <location>
        <begin position="1"/>
        <end position="15"/>
    </location>
</feature>
<organism evidence="2 3">
    <name type="scientific">Aspergillus granulosus</name>
    <dbReference type="NCBI Taxonomy" id="176169"/>
    <lineage>
        <taxon>Eukaryota</taxon>
        <taxon>Fungi</taxon>
        <taxon>Dikarya</taxon>
        <taxon>Ascomycota</taxon>
        <taxon>Pezizomycotina</taxon>
        <taxon>Eurotiomycetes</taxon>
        <taxon>Eurotiomycetidae</taxon>
        <taxon>Eurotiales</taxon>
        <taxon>Aspergillaceae</taxon>
        <taxon>Aspergillus</taxon>
        <taxon>Aspergillus subgen. Nidulantes</taxon>
    </lineage>
</organism>
<sequence>MMSMSSGSDTPSSSGGPPPPNRDSFHSRAPIGLPGTKGHGLIRLSTVAGRCGDVRTRIFGT</sequence>
<dbReference type="EMBL" id="JBFXLT010000010">
    <property type="protein sequence ID" value="KAL2819469.1"/>
    <property type="molecule type" value="Genomic_DNA"/>
</dbReference>
<keyword evidence="3" id="KW-1185">Reference proteome</keyword>
<evidence type="ECO:0000313" key="3">
    <source>
        <dbReference type="Proteomes" id="UP001610334"/>
    </source>
</evidence>
<name>A0ABR4HVF5_9EURO</name>
<reference evidence="2 3" key="1">
    <citation type="submission" date="2024-07" db="EMBL/GenBank/DDBJ databases">
        <title>Section-level genome sequencing and comparative genomics of Aspergillus sections Usti and Cavernicolus.</title>
        <authorList>
            <consortium name="Lawrence Berkeley National Laboratory"/>
            <person name="Nybo J.L."/>
            <person name="Vesth T.C."/>
            <person name="Theobald S."/>
            <person name="Frisvad J.C."/>
            <person name="Larsen T.O."/>
            <person name="Kjaerboelling I."/>
            <person name="Rothschild-Mancinelli K."/>
            <person name="Lyhne E.K."/>
            <person name="Kogle M.E."/>
            <person name="Barry K."/>
            <person name="Clum A."/>
            <person name="Na H."/>
            <person name="Ledsgaard L."/>
            <person name="Lin J."/>
            <person name="Lipzen A."/>
            <person name="Kuo A."/>
            <person name="Riley R."/>
            <person name="Mondo S."/>
            <person name="Labutti K."/>
            <person name="Haridas S."/>
            <person name="Pangalinan J."/>
            <person name="Salamov A.A."/>
            <person name="Simmons B.A."/>
            <person name="Magnuson J.K."/>
            <person name="Chen J."/>
            <person name="Drula E."/>
            <person name="Henrissat B."/>
            <person name="Wiebenga A."/>
            <person name="Lubbers R.J."/>
            <person name="Gomes A.C."/>
            <person name="Makela M.R."/>
            <person name="Stajich J."/>
            <person name="Grigoriev I.V."/>
            <person name="Mortensen U.H."/>
            <person name="De Vries R.P."/>
            <person name="Baker S.E."/>
            <person name="Andersen M.R."/>
        </authorList>
    </citation>
    <scope>NUCLEOTIDE SEQUENCE [LARGE SCALE GENOMIC DNA]</scope>
    <source>
        <strain evidence="2 3">CBS 588.65</strain>
    </source>
</reference>
<feature type="region of interest" description="Disordered" evidence="1">
    <location>
        <begin position="1"/>
        <end position="39"/>
    </location>
</feature>
<comment type="caution">
    <text evidence="2">The sequence shown here is derived from an EMBL/GenBank/DDBJ whole genome shotgun (WGS) entry which is preliminary data.</text>
</comment>